<reference evidence="1 2" key="1">
    <citation type="submission" date="2018-06" db="EMBL/GenBank/DDBJ databases">
        <title>Complete Genomes of Monosporascus.</title>
        <authorList>
            <person name="Robinson A.J."/>
            <person name="Natvig D.O."/>
        </authorList>
    </citation>
    <scope>NUCLEOTIDE SEQUENCE [LARGE SCALE GENOMIC DNA]</scope>
    <source>
        <strain evidence="1 2">CBS 609.92</strain>
    </source>
</reference>
<evidence type="ECO:0000313" key="2">
    <source>
        <dbReference type="Proteomes" id="UP000294003"/>
    </source>
</evidence>
<name>A0ABY0HIZ4_9PEZI</name>
<evidence type="ECO:0000313" key="1">
    <source>
        <dbReference type="EMBL" id="RYO94557.1"/>
    </source>
</evidence>
<protein>
    <submittedName>
        <fullName evidence="1">Uncharacterized protein</fullName>
    </submittedName>
</protein>
<organism evidence="1 2">
    <name type="scientific">Monosporascus cannonballus</name>
    <dbReference type="NCBI Taxonomy" id="155416"/>
    <lineage>
        <taxon>Eukaryota</taxon>
        <taxon>Fungi</taxon>
        <taxon>Dikarya</taxon>
        <taxon>Ascomycota</taxon>
        <taxon>Pezizomycotina</taxon>
        <taxon>Sordariomycetes</taxon>
        <taxon>Xylariomycetidae</taxon>
        <taxon>Xylariales</taxon>
        <taxon>Xylariales incertae sedis</taxon>
        <taxon>Monosporascus</taxon>
    </lineage>
</organism>
<proteinExistence type="predicted"/>
<keyword evidence="2" id="KW-1185">Reference proteome</keyword>
<gene>
    <name evidence="1" type="ORF">DL762_000449</name>
</gene>
<accession>A0ABY0HIZ4</accession>
<dbReference type="Proteomes" id="UP000294003">
    <property type="component" value="Unassembled WGS sequence"/>
</dbReference>
<sequence>MVGDPATKAKTFPIASMSIGGVLQGGPRNAPPLGAPGNVAGGRNIGSRANKLKANIAAKCNTKAEVVRNQYEAQRPGRQQEVRQDRG</sequence>
<dbReference type="EMBL" id="QJNS01000009">
    <property type="protein sequence ID" value="RYO94557.1"/>
    <property type="molecule type" value="Genomic_DNA"/>
</dbReference>
<comment type="caution">
    <text evidence="1">The sequence shown here is derived from an EMBL/GenBank/DDBJ whole genome shotgun (WGS) entry which is preliminary data.</text>
</comment>